<dbReference type="InterPro" id="IPR013655">
    <property type="entry name" value="PAS_fold_3"/>
</dbReference>
<dbReference type="InterPro" id="IPR005467">
    <property type="entry name" value="His_kinase_dom"/>
</dbReference>
<keyword evidence="3" id="KW-0597">Phosphoprotein</keyword>
<evidence type="ECO:0000256" key="2">
    <source>
        <dbReference type="ARBA" id="ARBA00012438"/>
    </source>
</evidence>
<keyword evidence="11" id="KW-1185">Reference proteome</keyword>
<dbReference type="InterPro" id="IPR000014">
    <property type="entry name" value="PAS"/>
</dbReference>
<dbReference type="EC" id="2.7.13.3" evidence="2"/>
<evidence type="ECO:0000259" key="9">
    <source>
        <dbReference type="PROSITE" id="PS50113"/>
    </source>
</evidence>
<dbReference type="STRING" id="323259.Mhun_1352"/>
<dbReference type="InterPro" id="IPR000700">
    <property type="entry name" value="PAS-assoc_C"/>
</dbReference>
<protein>
    <recommendedName>
        <fullName evidence="2">histidine kinase</fullName>
        <ecNumber evidence="2">2.7.13.3</ecNumber>
    </recommendedName>
</protein>
<proteinExistence type="predicted"/>
<evidence type="ECO:0000256" key="3">
    <source>
        <dbReference type="ARBA" id="ARBA00022553"/>
    </source>
</evidence>
<dbReference type="CDD" id="cd00130">
    <property type="entry name" value="PAS"/>
    <property type="match status" value="1"/>
</dbReference>
<gene>
    <name evidence="10" type="ordered locus">Mhun_1352</name>
</gene>
<organism evidence="10 11">
    <name type="scientific">Methanospirillum hungatei JF-1 (strain ATCC 27890 / DSM 864 / NBRC 100397 / JF-1)</name>
    <dbReference type="NCBI Taxonomy" id="323259"/>
    <lineage>
        <taxon>Archaea</taxon>
        <taxon>Methanobacteriati</taxon>
        <taxon>Methanobacteriota</taxon>
        <taxon>Stenosarchaea group</taxon>
        <taxon>Methanomicrobia</taxon>
        <taxon>Methanomicrobiales</taxon>
        <taxon>Methanospirillaceae</taxon>
        <taxon>Methanospirillum</taxon>
    </lineage>
</organism>
<sequence>MTGRQRRYFSGGFIFFLVLLFVLLLIAPLPALPVSSIQPVQDNGIGPDTHLPFLSPVSGEIRIGVLASRGEEIAHMEWDPTADYLSGKLAPYHFTIIPLNFQEVMPAVQNRSVSFIVVNPSVYTALEYYGLAQRIATLQVPGDPDPIPVFGGVIFTRSDNSDIRTIEDLKGKRVAAVDPTSLGGWHAAFMEIQEKGLVPERDFAELNFTGTHDAAVLAVINGYADAGTARSTQLERMAKEGRVDLSQIRVINDQSMEYRWYPYRISTRMYPEWPFAAVSGTNLTLSKAVSVALLMMDADDPAALAARSAGWAIPQDHSSVHELLRALHLPPYEDYGKPTIEEVVRHFWLTILAILGGIAILASLLVNVWYTKQELTRALMQGQEQERMMKTLISNLPGFVYRCANDRNWTMMFISGGCRQLTGYEPEDFIGNNTLSYNDIIHPDYRDDIWDIWQKKLQMNDYFEGEYPIITRNGETRWVWERGRGIFGNDGTILFLEGFISDITDRKQMDEALRESYQKIRLLTGLTRHDILNQLTSMQLCHDLARESENVEECMTFVDRASAIGKRIEATIGFTREYEAFGIAGSGWQQIFLAIESAKTELSPGEVIIENLVPSDLTIYADPIIRKVFTTLLDNAIRHGRTITRIRFSAREESGSMILICEDDGVGIPEEEKARIFQRGYGAHTGIGLFLSREILSITGLEIRETGIPGEGARFEIWVPSGKWRRTGDLHS</sequence>
<keyword evidence="6" id="KW-0472">Membrane</keyword>
<dbReference type="SUPFAM" id="SSF55874">
    <property type="entry name" value="ATPase domain of HSP90 chaperone/DNA topoisomerase II/histidine kinase"/>
    <property type="match status" value="1"/>
</dbReference>
<dbReference type="Gene3D" id="3.30.565.10">
    <property type="entry name" value="Histidine kinase-like ATPase, C-terminal domain"/>
    <property type="match status" value="1"/>
</dbReference>
<dbReference type="InterPro" id="IPR003594">
    <property type="entry name" value="HATPase_dom"/>
</dbReference>
<dbReference type="PROSITE" id="PS50112">
    <property type="entry name" value="PAS"/>
    <property type="match status" value="1"/>
</dbReference>
<dbReference type="InterPro" id="IPR001610">
    <property type="entry name" value="PAC"/>
</dbReference>
<dbReference type="AlphaFoldDB" id="Q2FP58"/>
<dbReference type="eggNOG" id="arCOG06192">
    <property type="taxonomic scope" value="Archaea"/>
</dbReference>
<feature type="domain" description="PAS" evidence="8">
    <location>
        <begin position="385"/>
        <end position="460"/>
    </location>
</feature>
<evidence type="ECO:0000256" key="5">
    <source>
        <dbReference type="ARBA" id="ARBA00022777"/>
    </source>
</evidence>
<dbReference type="InParanoid" id="Q2FP58"/>
<keyword evidence="5 10" id="KW-0418">Kinase</keyword>
<name>Q2FP58_METHJ</name>
<dbReference type="NCBIfam" id="TIGR00229">
    <property type="entry name" value="sensory_box"/>
    <property type="match status" value="1"/>
</dbReference>
<dbReference type="Gene3D" id="3.40.190.10">
    <property type="entry name" value="Periplasmic binding protein-like II"/>
    <property type="match status" value="2"/>
</dbReference>
<dbReference type="KEGG" id="mhu:Mhun_1352"/>
<comment type="catalytic activity">
    <reaction evidence="1">
        <text>ATP + protein L-histidine = ADP + protein N-phospho-L-histidine.</text>
        <dbReference type="EC" id="2.7.13.3"/>
    </reaction>
</comment>
<dbReference type="CDD" id="cd00075">
    <property type="entry name" value="HATPase"/>
    <property type="match status" value="1"/>
</dbReference>
<accession>Q2FP58</accession>
<reference evidence="11" key="1">
    <citation type="journal article" date="2016" name="Stand. Genomic Sci.">
        <title>Complete genome sequence of Methanospirillum hungatei type strain JF1.</title>
        <authorList>
            <person name="Gunsalus R.P."/>
            <person name="Cook L.E."/>
            <person name="Crable B."/>
            <person name="Rohlin L."/>
            <person name="McDonald E."/>
            <person name="Mouttaki H."/>
            <person name="Sieber J.R."/>
            <person name="Poweleit N."/>
            <person name="Zhou H."/>
            <person name="Lapidus A.L."/>
            <person name="Daligault H.E."/>
            <person name="Land M."/>
            <person name="Gilna P."/>
            <person name="Ivanova N."/>
            <person name="Kyrpides N."/>
            <person name="Culley D.E."/>
            <person name="McInerney M.J."/>
        </authorList>
    </citation>
    <scope>NUCLEOTIDE SEQUENCE [LARGE SCALE GENOMIC DNA]</scope>
    <source>
        <strain evidence="11">ATCC 27890 / DSM 864 / NBRC 100397 / JF-1</strain>
    </source>
</reference>
<keyword evidence="6" id="KW-0812">Transmembrane</keyword>
<feature type="domain" description="Histidine kinase" evidence="7">
    <location>
        <begin position="625"/>
        <end position="723"/>
    </location>
</feature>
<keyword evidence="6" id="KW-1133">Transmembrane helix</keyword>
<feature type="transmembrane region" description="Helical" evidence="6">
    <location>
        <begin position="347"/>
        <end position="370"/>
    </location>
</feature>
<dbReference type="SUPFAM" id="SSF53850">
    <property type="entry name" value="Periplasmic binding protein-like II"/>
    <property type="match status" value="1"/>
</dbReference>
<dbReference type="EnsemblBacteria" id="ABD41092">
    <property type="protein sequence ID" value="ABD41092"/>
    <property type="gene ID" value="Mhun_1352"/>
</dbReference>
<evidence type="ECO:0000256" key="6">
    <source>
        <dbReference type="SAM" id="Phobius"/>
    </source>
</evidence>
<evidence type="ECO:0000313" key="10">
    <source>
        <dbReference type="EMBL" id="ABD41092.1"/>
    </source>
</evidence>
<dbReference type="PANTHER" id="PTHR43304">
    <property type="entry name" value="PHYTOCHROME-LIKE PROTEIN CPH1"/>
    <property type="match status" value="1"/>
</dbReference>
<evidence type="ECO:0000259" key="8">
    <source>
        <dbReference type="PROSITE" id="PS50112"/>
    </source>
</evidence>
<dbReference type="SMART" id="SM00086">
    <property type="entry name" value="PAC"/>
    <property type="match status" value="1"/>
</dbReference>
<dbReference type="PANTHER" id="PTHR43304:SF1">
    <property type="entry name" value="PAC DOMAIN-CONTAINING PROTEIN"/>
    <property type="match status" value="1"/>
</dbReference>
<dbReference type="SMART" id="SM00091">
    <property type="entry name" value="PAS"/>
    <property type="match status" value="1"/>
</dbReference>
<dbReference type="InterPro" id="IPR035965">
    <property type="entry name" value="PAS-like_dom_sf"/>
</dbReference>
<dbReference type="Gene3D" id="3.30.450.20">
    <property type="entry name" value="PAS domain"/>
    <property type="match status" value="1"/>
</dbReference>
<dbReference type="HOGENOM" id="CLU_011260_2_0_2"/>
<dbReference type="Pfam" id="PF02518">
    <property type="entry name" value="HATPase_c"/>
    <property type="match status" value="1"/>
</dbReference>
<dbReference type="Pfam" id="PF12974">
    <property type="entry name" value="Phosphonate-bd"/>
    <property type="match status" value="1"/>
</dbReference>
<evidence type="ECO:0000256" key="4">
    <source>
        <dbReference type="ARBA" id="ARBA00022679"/>
    </source>
</evidence>
<dbReference type="InterPro" id="IPR004358">
    <property type="entry name" value="Sig_transdc_His_kin-like_C"/>
</dbReference>
<evidence type="ECO:0000259" key="7">
    <source>
        <dbReference type="PROSITE" id="PS50109"/>
    </source>
</evidence>
<dbReference type="SMART" id="SM00387">
    <property type="entry name" value="HATPase_c"/>
    <property type="match status" value="1"/>
</dbReference>
<dbReference type="SUPFAM" id="SSF55785">
    <property type="entry name" value="PYP-like sensor domain (PAS domain)"/>
    <property type="match status" value="1"/>
</dbReference>
<dbReference type="PROSITE" id="PS50113">
    <property type="entry name" value="PAC"/>
    <property type="match status" value="1"/>
</dbReference>
<evidence type="ECO:0000256" key="1">
    <source>
        <dbReference type="ARBA" id="ARBA00000085"/>
    </source>
</evidence>
<dbReference type="Proteomes" id="UP000001941">
    <property type="component" value="Chromosome"/>
</dbReference>
<feature type="domain" description="PAC" evidence="9">
    <location>
        <begin position="463"/>
        <end position="515"/>
    </location>
</feature>
<dbReference type="GO" id="GO:0004673">
    <property type="term" value="F:protein histidine kinase activity"/>
    <property type="evidence" value="ECO:0007669"/>
    <property type="project" value="UniProtKB-EC"/>
</dbReference>
<evidence type="ECO:0000313" key="11">
    <source>
        <dbReference type="Proteomes" id="UP000001941"/>
    </source>
</evidence>
<dbReference type="InterPro" id="IPR036890">
    <property type="entry name" value="HATPase_C_sf"/>
</dbReference>
<dbReference type="InterPro" id="IPR052162">
    <property type="entry name" value="Sensor_kinase/Photoreceptor"/>
</dbReference>
<dbReference type="PRINTS" id="PR00344">
    <property type="entry name" value="BCTRLSENSOR"/>
</dbReference>
<dbReference type="eggNOG" id="arCOG01805">
    <property type="taxonomic scope" value="Archaea"/>
</dbReference>
<dbReference type="Pfam" id="PF08447">
    <property type="entry name" value="PAS_3"/>
    <property type="match status" value="1"/>
</dbReference>
<dbReference type="PROSITE" id="PS50109">
    <property type="entry name" value="HIS_KIN"/>
    <property type="match status" value="1"/>
</dbReference>
<keyword evidence="4 10" id="KW-0808">Transferase</keyword>
<dbReference type="EMBL" id="CP000254">
    <property type="protein sequence ID" value="ABD41092.1"/>
    <property type="molecule type" value="Genomic_DNA"/>
</dbReference>